<name>A0A4V0NDT5_SORCE</name>
<sequence length="120" mass="13762">METDDTTQAWDLWLVWRDVWLSAVALAWRNEQFKRDLLKDPRRALEQQFNYQLPWQMELIVKEGEGQWDATTDGRAGKWNDLSNMTLTIPLPPAPAAQDAAIALANYSSLGRAYPFSTCC</sequence>
<dbReference type="SUPFAM" id="SSF56209">
    <property type="entry name" value="Nitrile hydratase alpha chain"/>
    <property type="match status" value="1"/>
</dbReference>
<dbReference type="GO" id="GO:0003824">
    <property type="term" value="F:catalytic activity"/>
    <property type="evidence" value="ECO:0007669"/>
    <property type="project" value="InterPro"/>
</dbReference>
<reference evidence="1 2" key="1">
    <citation type="submission" date="2015-09" db="EMBL/GenBank/DDBJ databases">
        <title>Sorangium comparison.</title>
        <authorList>
            <person name="Zaburannyi N."/>
            <person name="Bunk B."/>
            <person name="Overmann J."/>
            <person name="Mueller R."/>
        </authorList>
    </citation>
    <scope>NUCLEOTIDE SEQUENCE [LARGE SCALE GENOMIC DNA]</scope>
    <source>
        <strain evidence="1 2">So ceGT47</strain>
    </source>
</reference>
<accession>A0A4V0NDT5</accession>
<gene>
    <name evidence="1" type="ORF">SOCEGT47_043220</name>
</gene>
<dbReference type="NCBIfam" id="TIGR03795">
    <property type="entry name" value="RNP_Burkhold"/>
    <property type="match status" value="1"/>
</dbReference>
<dbReference type="GO" id="GO:0046914">
    <property type="term" value="F:transition metal ion binding"/>
    <property type="evidence" value="ECO:0007669"/>
    <property type="project" value="InterPro"/>
</dbReference>
<dbReference type="EMBL" id="CP012670">
    <property type="protein sequence ID" value="AUX23792.1"/>
    <property type="molecule type" value="Genomic_DNA"/>
</dbReference>
<dbReference type="AlphaFoldDB" id="A0A4V0NDT5"/>
<dbReference type="InterPro" id="IPR036648">
    <property type="entry name" value="CN_Hdrase_a/SCN_Hdrase_g_sf"/>
</dbReference>
<dbReference type="InterPro" id="IPR022261">
    <property type="entry name" value="RNP_Burkhold"/>
</dbReference>
<protein>
    <submittedName>
        <fullName evidence="1">Uncharacterized protein</fullName>
    </submittedName>
</protein>
<organism evidence="1 2">
    <name type="scientific">Sorangium cellulosum</name>
    <name type="common">Polyangium cellulosum</name>
    <dbReference type="NCBI Taxonomy" id="56"/>
    <lineage>
        <taxon>Bacteria</taxon>
        <taxon>Pseudomonadati</taxon>
        <taxon>Myxococcota</taxon>
        <taxon>Polyangia</taxon>
        <taxon>Polyangiales</taxon>
        <taxon>Polyangiaceae</taxon>
        <taxon>Sorangium</taxon>
    </lineage>
</organism>
<proteinExistence type="predicted"/>
<dbReference type="OrthoDB" id="5517078at2"/>
<dbReference type="RefSeq" id="WP_129349223.1">
    <property type="nucleotide sequence ID" value="NZ_CP012670.1"/>
</dbReference>
<dbReference type="Proteomes" id="UP000295781">
    <property type="component" value="Chromosome"/>
</dbReference>
<evidence type="ECO:0000313" key="1">
    <source>
        <dbReference type="EMBL" id="AUX23792.1"/>
    </source>
</evidence>
<evidence type="ECO:0000313" key="2">
    <source>
        <dbReference type="Proteomes" id="UP000295781"/>
    </source>
</evidence>